<name>A0AC35F2J6_9BILA</name>
<protein>
    <submittedName>
        <fullName evidence="2">Uncharacterized protein</fullName>
    </submittedName>
</protein>
<organism evidence="1 2">
    <name type="scientific">Panagrolaimus sp. PS1159</name>
    <dbReference type="NCBI Taxonomy" id="55785"/>
    <lineage>
        <taxon>Eukaryota</taxon>
        <taxon>Metazoa</taxon>
        <taxon>Ecdysozoa</taxon>
        <taxon>Nematoda</taxon>
        <taxon>Chromadorea</taxon>
        <taxon>Rhabditida</taxon>
        <taxon>Tylenchina</taxon>
        <taxon>Panagrolaimomorpha</taxon>
        <taxon>Panagrolaimoidea</taxon>
        <taxon>Panagrolaimidae</taxon>
        <taxon>Panagrolaimus</taxon>
    </lineage>
</organism>
<dbReference type="WBParaSite" id="PS1159_v2.g12385.t1">
    <property type="protein sequence ID" value="PS1159_v2.g12385.t1"/>
    <property type="gene ID" value="PS1159_v2.g12385"/>
</dbReference>
<dbReference type="Proteomes" id="UP000887580">
    <property type="component" value="Unplaced"/>
</dbReference>
<evidence type="ECO:0000313" key="2">
    <source>
        <dbReference type="WBParaSite" id="PS1159_v2.g12385.t1"/>
    </source>
</evidence>
<reference evidence="2" key="1">
    <citation type="submission" date="2022-11" db="UniProtKB">
        <authorList>
            <consortium name="WormBaseParasite"/>
        </authorList>
    </citation>
    <scope>IDENTIFICATION</scope>
</reference>
<evidence type="ECO:0000313" key="1">
    <source>
        <dbReference type="Proteomes" id="UP000887580"/>
    </source>
</evidence>
<accession>A0AC35F2J6</accession>
<sequence length="328" mass="37807">MTLLLSTDFKVLDVYHLKKNRLKSYTLNSQPSRFAVSSATKVFNFIKENIQLSQISVIVFVEPLNIEENFAIFKEAQKNGLADKVSIYNADCSACSSFIYELRPQLTENLKEDKFFCFLYSRNKLYYGCLIQRKEGRFIYVSAACSSTKEDYLNLLKAKKKNIGSLNGTIFAEKVQDHLTSDGITILDTEELFDVNDSRMTIKEFHFKEHIRYGLSLKANGMIGDREIKECEIATPCSYYFKVNIGEQEETAETYLMPLPLDIEFRFDLFGDELNVMVTAFRNTEYVFPLIDIPENALGVILNIHVDERNFPTLTSEWVLKEDMESNS</sequence>
<proteinExistence type="predicted"/>